<organism evidence="2 3">
    <name type="scientific">Hydrogenothermus marinus</name>
    <dbReference type="NCBI Taxonomy" id="133270"/>
    <lineage>
        <taxon>Bacteria</taxon>
        <taxon>Pseudomonadati</taxon>
        <taxon>Aquificota</taxon>
        <taxon>Aquificia</taxon>
        <taxon>Aquificales</taxon>
        <taxon>Hydrogenothermaceae</taxon>
        <taxon>Hydrogenothermus</taxon>
    </lineage>
</organism>
<feature type="chain" id="PRO_5018046561" evidence="1">
    <location>
        <begin position="18"/>
        <end position="97"/>
    </location>
</feature>
<dbReference type="EMBL" id="REFO01000011">
    <property type="protein sequence ID" value="RMA97010.1"/>
    <property type="molecule type" value="Genomic_DNA"/>
</dbReference>
<evidence type="ECO:0000313" key="2">
    <source>
        <dbReference type="EMBL" id="RMA97010.1"/>
    </source>
</evidence>
<sequence length="97" mass="11254">MKRIILLILALMNISWALDETDLNIFTGTVQKIKDHILLVKVHKCPEKGVKLKVEKLPPNIEEGKDILFLTDRSLCFSTNNKEPFIVKEIRIWRNGK</sequence>
<dbReference type="AlphaFoldDB" id="A0A3M0BI19"/>
<dbReference type="RefSeq" id="WP_121922804.1">
    <property type="nucleotide sequence ID" value="NZ_REFO01000011.1"/>
</dbReference>
<gene>
    <name evidence="2" type="ORF">CLV39_0662</name>
</gene>
<keyword evidence="1" id="KW-0732">Signal</keyword>
<keyword evidence="3" id="KW-1185">Reference proteome</keyword>
<feature type="signal peptide" evidence="1">
    <location>
        <begin position="1"/>
        <end position="17"/>
    </location>
</feature>
<name>A0A3M0BI19_9AQUI</name>
<protein>
    <submittedName>
        <fullName evidence="2">Uncharacterized protein</fullName>
    </submittedName>
</protein>
<comment type="caution">
    <text evidence="2">The sequence shown here is derived from an EMBL/GenBank/DDBJ whole genome shotgun (WGS) entry which is preliminary data.</text>
</comment>
<reference evidence="2 3" key="1">
    <citation type="submission" date="2018-10" db="EMBL/GenBank/DDBJ databases">
        <title>Genomic Encyclopedia of Archaeal and Bacterial Type Strains, Phase II (KMG-II): from individual species to whole genera.</title>
        <authorList>
            <person name="Goeker M."/>
        </authorList>
    </citation>
    <scope>NUCLEOTIDE SEQUENCE [LARGE SCALE GENOMIC DNA]</scope>
    <source>
        <strain evidence="2 3">VM1</strain>
    </source>
</reference>
<evidence type="ECO:0000256" key="1">
    <source>
        <dbReference type="SAM" id="SignalP"/>
    </source>
</evidence>
<accession>A0A3M0BI19</accession>
<proteinExistence type="predicted"/>
<evidence type="ECO:0000313" key="3">
    <source>
        <dbReference type="Proteomes" id="UP000280842"/>
    </source>
</evidence>
<dbReference type="Proteomes" id="UP000280842">
    <property type="component" value="Unassembled WGS sequence"/>
</dbReference>